<feature type="signal peptide" evidence="1">
    <location>
        <begin position="1"/>
        <end position="19"/>
    </location>
</feature>
<evidence type="ECO:0000313" key="3">
    <source>
        <dbReference type="Proteomes" id="UP000638732"/>
    </source>
</evidence>
<dbReference type="AlphaFoldDB" id="A0A966DTI2"/>
<dbReference type="EMBL" id="WWEO01000041">
    <property type="protein sequence ID" value="NCD69446.1"/>
    <property type="molecule type" value="Genomic_DNA"/>
</dbReference>
<evidence type="ECO:0008006" key="4">
    <source>
        <dbReference type="Google" id="ProtNLM"/>
    </source>
</evidence>
<keyword evidence="3" id="KW-1185">Reference proteome</keyword>
<proteinExistence type="predicted"/>
<organism evidence="2 3">
    <name type="scientific">Mucilaginibacter agri</name>
    <dbReference type="NCBI Taxonomy" id="2695265"/>
    <lineage>
        <taxon>Bacteria</taxon>
        <taxon>Pseudomonadati</taxon>
        <taxon>Bacteroidota</taxon>
        <taxon>Sphingobacteriia</taxon>
        <taxon>Sphingobacteriales</taxon>
        <taxon>Sphingobacteriaceae</taxon>
        <taxon>Mucilaginibacter</taxon>
    </lineage>
</organism>
<reference evidence="2" key="1">
    <citation type="submission" date="2020-01" db="EMBL/GenBank/DDBJ databases">
        <authorList>
            <person name="Seo Y.L."/>
        </authorList>
    </citation>
    <scope>NUCLEOTIDE SEQUENCE</scope>
    <source>
        <strain evidence="2">R11</strain>
    </source>
</reference>
<sequence>MKYFYLLLLCSLIPAAVFSQTNFQPGYIINSTGDTTRGLIDNREWNITPNVIAFKNAKVGSTITRYKPTEIRGFNINDKEIYQTYKGYISMGRTQGTQLSYGIDTTSQKGTVFLKIIADGPHVKLYEYVDDIKARYFIQEQEQQPTELKYNVFYSNTAEDNRIVNTEIYKGQLLLLAKKYQPDNGTLLKSLAIAEYNKPKLTAIINMINNKKGEAKPSALSNFRVFAGLGASSTQGTFKQNGQFETSGLKNSIEPVISAGIDFLIKPQSQRFIVRTELLLSWSKFDFEAGHVGLINNLTASVSQRNVTIAPQVIYNFYNTQSFKIHVGAGIGINVSSYTTSKTETIDTYTQTYDHPFKFDSNWINIPVEVGVVLNKRVEILARYLFPADNTDGDYSIKVKSLMIGAHLLLGKQH</sequence>
<evidence type="ECO:0000256" key="1">
    <source>
        <dbReference type="SAM" id="SignalP"/>
    </source>
</evidence>
<name>A0A966DTI2_9SPHI</name>
<protein>
    <recommendedName>
        <fullName evidence="4">Outer membrane protein beta-barrel domain-containing protein</fullName>
    </recommendedName>
</protein>
<dbReference type="Proteomes" id="UP000638732">
    <property type="component" value="Unassembled WGS sequence"/>
</dbReference>
<comment type="caution">
    <text evidence="2">The sequence shown here is derived from an EMBL/GenBank/DDBJ whole genome shotgun (WGS) entry which is preliminary data.</text>
</comment>
<dbReference type="RefSeq" id="WP_166585417.1">
    <property type="nucleotide sequence ID" value="NZ_WWEO01000041.1"/>
</dbReference>
<feature type="chain" id="PRO_5037697443" description="Outer membrane protein beta-barrel domain-containing protein" evidence="1">
    <location>
        <begin position="20"/>
        <end position="414"/>
    </location>
</feature>
<reference evidence="2" key="2">
    <citation type="submission" date="2020-10" db="EMBL/GenBank/DDBJ databases">
        <title>Mucilaginibacter sp. nov., isolated from soil.</title>
        <authorList>
            <person name="Jeon C.O."/>
        </authorList>
    </citation>
    <scope>NUCLEOTIDE SEQUENCE</scope>
    <source>
        <strain evidence="2">R11</strain>
    </source>
</reference>
<keyword evidence="1" id="KW-0732">Signal</keyword>
<evidence type="ECO:0000313" key="2">
    <source>
        <dbReference type="EMBL" id="NCD69446.1"/>
    </source>
</evidence>
<accession>A0A966DTI2</accession>
<gene>
    <name evidence="2" type="ORF">GSY63_08770</name>
</gene>